<keyword evidence="6" id="KW-0004">4Fe-4S</keyword>
<dbReference type="EMBL" id="JBHUHX010000007">
    <property type="protein sequence ID" value="MFD2110877.1"/>
    <property type="molecule type" value="Genomic_DNA"/>
</dbReference>
<keyword evidence="8" id="KW-0479">Metal-binding</keyword>
<sequence length="335" mass="37374">MLSQTIATCQSETWQSALANAFTKLDTLLDSLGLDRHDIEDLDPSPDGFRLLVPRGFAGLMRHGDPMDPLLRQVLPLRIERNRVEGFVADPVGDGSADRGNGLLQKYRGRALLMATGACAIHCRYCFRRHFPYASLPARGTGHQAAIAQIAEDASLSEVILSGGDPLMLDDGPLRRLLSPLDTIPHLRRLRIHTRLPIVLPERITEELCRMLTGLGLQTIMVIHANHPHELGPQAERALRRLTRAGVTLLNQSVLLKDINDDPEVLERLSERLFENGVLPYYVHQLDRVEGAAHFSVTDEEAKRLMDCLRQRLPGYLVPRLVREIPGEGSKTPID</sequence>
<keyword evidence="7" id="KW-0949">S-adenosyl-L-methionine</keyword>
<dbReference type="PIRSF" id="PIRSF004911">
    <property type="entry name" value="DUF160"/>
    <property type="match status" value="1"/>
</dbReference>
<dbReference type="PANTHER" id="PTHR30538:SF1">
    <property type="entry name" value="L-LYSINE 2,3-AMINOMUTASE"/>
    <property type="match status" value="1"/>
</dbReference>
<reference evidence="16" key="1">
    <citation type="journal article" date="2019" name="Int. J. Syst. Evol. Microbiol.">
        <title>The Global Catalogue of Microorganisms (GCM) 10K type strain sequencing project: providing services to taxonomists for standard genome sequencing and annotation.</title>
        <authorList>
            <consortium name="The Broad Institute Genomics Platform"/>
            <consortium name="The Broad Institute Genome Sequencing Center for Infectious Disease"/>
            <person name="Wu L."/>
            <person name="Ma J."/>
        </authorList>
    </citation>
    <scope>NUCLEOTIDE SEQUENCE [LARGE SCALE GENOMIC DNA]</scope>
    <source>
        <strain evidence="16">KACC 12597</strain>
    </source>
</reference>
<dbReference type="PANTHER" id="PTHR30538">
    <property type="entry name" value="LYSINE 2,3-AMINOMUTASE-RELATED"/>
    <property type="match status" value="1"/>
</dbReference>
<proteinExistence type="inferred from homology"/>
<dbReference type="InterPro" id="IPR007197">
    <property type="entry name" value="rSAM"/>
</dbReference>
<evidence type="ECO:0000313" key="16">
    <source>
        <dbReference type="Proteomes" id="UP001597337"/>
    </source>
</evidence>
<dbReference type="CDD" id="cd01335">
    <property type="entry name" value="Radical_SAM"/>
    <property type="match status" value="1"/>
</dbReference>
<evidence type="ECO:0000256" key="7">
    <source>
        <dbReference type="ARBA" id="ARBA00022691"/>
    </source>
</evidence>
<dbReference type="NCBIfam" id="TIGR00238">
    <property type="entry name" value="KamA family radical SAM protein"/>
    <property type="match status" value="1"/>
</dbReference>
<feature type="domain" description="Radical SAM core" evidence="14">
    <location>
        <begin position="105"/>
        <end position="328"/>
    </location>
</feature>
<comment type="cofactor">
    <cofactor evidence="2">
        <name>pyridoxal 5'-phosphate</name>
        <dbReference type="ChEBI" id="CHEBI:597326"/>
    </cofactor>
</comment>
<evidence type="ECO:0000256" key="11">
    <source>
        <dbReference type="ARBA" id="ARBA00023014"/>
    </source>
</evidence>
<name>A0ABW4Y3Z0_9GAMM</name>
<keyword evidence="9" id="KW-0663">Pyridoxal phosphate</keyword>
<comment type="similarity">
    <text evidence="4">Belongs to the radical SAM superfamily. KamA family.</text>
</comment>
<comment type="catalytic activity">
    <reaction evidence="1">
        <text>L-lysine = D-beta-lysine</text>
        <dbReference type="Rhea" id="RHEA:44148"/>
        <dbReference type="ChEBI" id="CHEBI:32551"/>
        <dbReference type="ChEBI" id="CHEBI:84138"/>
    </reaction>
</comment>
<dbReference type="InterPro" id="IPR022462">
    <property type="entry name" value="EpmB"/>
</dbReference>
<dbReference type="SFLD" id="SFLDG01070">
    <property type="entry name" value="PLP-dependent"/>
    <property type="match status" value="1"/>
</dbReference>
<dbReference type="Pfam" id="PF04055">
    <property type="entry name" value="Radical_SAM"/>
    <property type="match status" value="1"/>
</dbReference>
<dbReference type="RefSeq" id="WP_386023215.1">
    <property type="nucleotide sequence ID" value="NZ_JBHUHX010000007.1"/>
</dbReference>
<accession>A0ABW4Y3Z0</accession>
<organism evidence="15 16">
    <name type="scientific">Thiorhodococcus fuscus</name>
    <dbReference type="NCBI Taxonomy" id="527200"/>
    <lineage>
        <taxon>Bacteria</taxon>
        <taxon>Pseudomonadati</taxon>
        <taxon>Pseudomonadota</taxon>
        <taxon>Gammaproteobacteria</taxon>
        <taxon>Chromatiales</taxon>
        <taxon>Chromatiaceae</taxon>
        <taxon>Thiorhodococcus</taxon>
    </lineage>
</organism>
<evidence type="ECO:0000256" key="3">
    <source>
        <dbReference type="ARBA" id="ARBA00001966"/>
    </source>
</evidence>
<evidence type="ECO:0000256" key="6">
    <source>
        <dbReference type="ARBA" id="ARBA00022485"/>
    </source>
</evidence>
<protein>
    <recommendedName>
        <fullName evidence="5">L-lysine 2,3-aminomutase</fullName>
    </recommendedName>
    <alternativeName>
        <fullName evidence="13">EF-P post-translational modification enzyme B</fullName>
    </alternativeName>
</protein>
<keyword evidence="10" id="KW-0408">Iron</keyword>
<dbReference type="SFLD" id="SFLDS00029">
    <property type="entry name" value="Radical_SAM"/>
    <property type="match status" value="1"/>
</dbReference>
<evidence type="ECO:0000256" key="13">
    <source>
        <dbReference type="ARBA" id="ARBA00030756"/>
    </source>
</evidence>
<dbReference type="InterPro" id="IPR058240">
    <property type="entry name" value="rSAM_sf"/>
</dbReference>
<evidence type="ECO:0000256" key="2">
    <source>
        <dbReference type="ARBA" id="ARBA00001933"/>
    </source>
</evidence>
<evidence type="ECO:0000256" key="12">
    <source>
        <dbReference type="ARBA" id="ARBA00023235"/>
    </source>
</evidence>
<evidence type="ECO:0000256" key="10">
    <source>
        <dbReference type="ARBA" id="ARBA00023004"/>
    </source>
</evidence>
<gene>
    <name evidence="15" type="primary">epmB</name>
    <name evidence="15" type="ORF">ACFSJC_03370</name>
</gene>
<evidence type="ECO:0000256" key="8">
    <source>
        <dbReference type="ARBA" id="ARBA00022723"/>
    </source>
</evidence>
<dbReference type="Proteomes" id="UP001597337">
    <property type="component" value="Unassembled WGS sequence"/>
</dbReference>
<dbReference type="Gene3D" id="3.20.20.70">
    <property type="entry name" value="Aldolase class I"/>
    <property type="match status" value="1"/>
</dbReference>
<comment type="caution">
    <text evidence="15">The sequence shown here is derived from an EMBL/GenBank/DDBJ whole genome shotgun (WGS) entry which is preliminary data.</text>
</comment>
<dbReference type="SUPFAM" id="SSF102114">
    <property type="entry name" value="Radical SAM enzymes"/>
    <property type="match status" value="1"/>
</dbReference>
<keyword evidence="12" id="KW-0413">Isomerase</keyword>
<dbReference type="InterPro" id="IPR013785">
    <property type="entry name" value="Aldolase_TIM"/>
</dbReference>
<dbReference type="SFLD" id="SFLDF00314">
    <property type="entry name" value="L-lysine_2_3-aminomutase_(yjeK"/>
    <property type="match status" value="1"/>
</dbReference>
<comment type="cofactor">
    <cofactor evidence="3">
        <name>[4Fe-4S] cluster</name>
        <dbReference type="ChEBI" id="CHEBI:49883"/>
    </cofactor>
</comment>
<evidence type="ECO:0000256" key="9">
    <source>
        <dbReference type="ARBA" id="ARBA00022898"/>
    </source>
</evidence>
<evidence type="ECO:0000256" key="5">
    <source>
        <dbReference type="ARBA" id="ARBA00022363"/>
    </source>
</evidence>
<evidence type="ECO:0000313" key="15">
    <source>
        <dbReference type="EMBL" id="MFD2110877.1"/>
    </source>
</evidence>
<keyword evidence="16" id="KW-1185">Reference proteome</keyword>
<evidence type="ECO:0000259" key="14">
    <source>
        <dbReference type="PROSITE" id="PS51918"/>
    </source>
</evidence>
<dbReference type="PROSITE" id="PS51918">
    <property type="entry name" value="RADICAL_SAM"/>
    <property type="match status" value="1"/>
</dbReference>
<evidence type="ECO:0000256" key="1">
    <source>
        <dbReference type="ARBA" id="ARBA00001352"/>
    </source>
</evidence>
<dbReference type="InterPro" id="IPR003739">
    <property type="entry name" value="Lys_aminomutase/Glu_NH3_mut"/>
</dbReference>
<keyword evidence="11" id="KW-0411">Iron-sulfur</keyword>
<dbReference type="NCBIfam" id="TIGR03821">
    <property type="entry name" value="EFP_modif_epmB"/>
    <property type="match status" value="1"/>
</dbReference>
<evidence type="ECO:0000256" key="4">
    <source>
        <dbReference type="ARBA" id="ARBA00008703"/>
    </source>
</evidence>